<feature type="region of interest" description="Disordered" evidence="10">
    <location>
        <begin position="182"/>
        <end position="225"/>
    </location>
</feature>
<dbReference type="AlphaFoldDB" id="G8BS47"/>
<sequence>MYSLSQRFQNVTNQALTYSFLIIGFVIATSWFHLQQNNVFQTPVAINTLNSNINVRSSRFFGSTTGKPKENAKITFDLDADFTPFFNWNTKQIFAYLVAEYNGDEKNTKNTVTFWDKIIADKENAVLSIKSEKSKYAVWDLEDKFAGRELTFKLQWNIQPWIGPLVFGETVGNCTFTLPVEQKEKASSNTNNDEATAEKPQKKNRKARKARKAKATNKDSTENKN</sequence>
<evidence type="ECO:0000256" key="9">
    <source>
        <dbReference type="PIRNR" id="PIRNR016089"/>
    </source>
</evidence>
<keyword evidence="6 11" id="KW-1133">Transmembrane helix</keyword>
<gene>
    <name evidence="12" type="primary">TPHA0D00240</name>
    <name evidence="12" type="ordered locus">TPHA_0D00240</name>
</gene>
<dbReference type="RefSeq" id="XP_003685102.1">
    <property type="nucleotide sequence ID" value="XM_003685054.1"/>
</dbReference>
<dbReference type="InterPro" id="IPR007653">
    <property type="entry name" value="SPC3"/>
</dbReference>
<dbReference type="HOGENOM" id="CLU_068714_2_1_1"/>
<dbReference type="KEGG" id="tpf:TPHA_0D00240"/>
<dbReference type="GO" id="GO:0005787">
    <property type="term" value="C:signal peptidase complex"/>
    <property type="evidence" value="ECO:0007669"/>
    <property type="project" value="UniProtKB-UniRule"/>
</dbReference>
<dbReference type="OrthoDB" id="10261524at2759"/>
<accession>G8BS47</accession>
<protein>
    <recommendedName>
        <fullName evidence="9">Signal peptidase subunit 3</fullName>
    </recommendedName>
</protein>
<comment type="similarity">
    <text evidence="2 9">Belongs to the SPCS3 family.</text>
</comment>
<evidence type="ECO:0000256" key="11">
    <source>
        <dbReference type="SAM" id="Phobius"/>
    </source>
</evidence>
<reference evidence="12 13" key="1">
    <citation type="journal article" date="2011" name="Proc. Natl. Acad. Sci. U.S.A.">
        <title>Evolutionary erosion of yeast sex chromosomes by mating-type switching accidents.</title>
        <authorList>
            <person name="Gordon J.L."/>
            <person name="Armisen D."/>
            <person name="Proux-Wera E."/>
            <person name="Oheigeartaigh S.S."/>
            <person name="Byrne K.P."/>
            <person name="Wolfe K.H."/>
        </authorList>
    </citation>
    <scope>NUCLEOTIDE SEQUENCE [LARGE SCALE GENOMIC DNA]</scope>
    <source>
        <strain evidence="13">ATCC 24235 / CBS 4417 / NBRC 1672 / NRRL Y-8282 / UCD 70-5</strain>
    </source>
</reference>
<dbReference type="eggNOG" id="KOG3372">
    <property type="taxonomic scope" value="Eukaryota"/>
</dbReference>
<name>G8BS47_TETPH</name>
<evidence type="ECO:0000256" key="7">
    <source>
        <dbReference type="ARBA" id="ARBA00023136"/>
    </source>
</evidence>
<dbReference type="GeneID" id="11531031"/>
<evidence type="ECO:0000256" key="1">
    <source>
        <dbReference type="ARBA" id="ARBA00004648"/>
    </source>
</evidence>
<keyword evidence="13" id="KW-1185">Reference proteome</keyword>
<evidence type="ECO:0000313" key="12">
    <source>
        <dbReference type="EMBL" id="CCE62668.1"/>
    </source>
</evidence>
<keyword evidence="5" id="KW-0735">Signal-anchor</keyword>
<evidence type="ECO:0000256" key="5">
    <source>
        <dbReference type="ARBA" id="ARBA00022968"/>
    </source>
</evidence>
<comment type="function">
    <text evidence="8">Essential component of the signal peptidase complex (SPC) which catalyzes the cleavage of N-terminal signal sequences from nascent proteins as they are translocated into the lumen of the endoplasmic reticulum. Essential for the SPC catalytic activity, possibly by stabilizing and positioning the active center of the complex close to the lumenal surface. Essential for viability.</text>
</comment>
<evidence type="ECO:0000256" key="3">
    <source>
        <dbReference type="ARBA" id="ARBA00022692"/>
    </source>
</evidence>
<dbReference type="EMBL" id="HE612859">
    <property type="protein sequence ID" value="CCE62668.1"/>
    <property type="molecule type" value="Genomic_DNA"/>
</dbReference>
<dbReference type="STRING" id="1071381.G8BS47"/>
<dbReference type="Proteomes" id="UP000005666">
    <property type="component" value="Chromosome 4"/>
</dbReference>
<proteinExistence type="inferred from homology"/>
<evidence type="ECO:0000313" key="13">
    <source>
        <dbReference type="Proteomes" id="UP000005666"/>
    </source>
</evidence>
<evidence type="ECO:0000256" key="4">
    <source>
        <dbReference type="ARBA" id="ARBA00022824"/>
    </source>
</evidence>
<feature type="compositionally biased region" description="Basic residues" evidence="10">
    <location>
        <begin position="202"/>
        <end position="215"/>
    </location>
</feature>
<keyword evidence="4 9" id="KW-0256">Endoplasmic reticulum</keyword>
<dbReference type="GO" id="GO:0006465">
    <property type="term" value="P:signal peptide processing"/>
    <property type="evidence" value="ECO:0007669"/>
    <property type="project" value="UniProtKB-UniRule"/>
</dbReference>
<feature type="compositionally biased region" description="Basic and acidic residues" evidence="10">
    <location>
        <begin position="216"/>
        <end position="225"/>
    </location>
</feature>
<evidence type="ECO:0000256" key="2">
    <source>
        <dbReference type="ARBA" id="ARBA00009289"/>
    </source>
</evidence>
<dbReference type="PIRSF" id="PIRSF016089">
    <property type="entry name" value="SPC22"/>
    <property type="match status" value="1"/>
</dbReference>
<evidence type="ECO:0000256" key="8">
    <source>
        <dbReference type="ARBA" id="ARBA00045670"/>
    </source>
</evidence>
<organism evidence="12 13">
    <name type="scientific">Tetrapisispora phaffii (strain ATCC 24235 / CBS 4417 / NBRC 1672 / NRRL Y-8282 / UCD 70-5)</name>
    <name type="common">Yeast</name>
    <name type="synonym">Fabospora phaffii</name>
    <dbReference type="NCBI Taxonomy" id="1071381"/>
    <lineage>
        <taxon>Eukaryota</taxon>
        <taxon>Fungi</taxon>
        <taxon>Dikarya</taxon>
        <taxon>Ascomycota</taxon>
        <taxon>Saccharomycotina</taxon>
        <taxon>Saccharomycetes</taxon>
        <taxon>Saccharomycetales</taxon>
        <taxon>Saccharomycetaceae</taxon>
        <taxon>Tetrapisispora</taxon>
    </lineage>
</organism>
<dbReference type="OMA" id="LHWNIQP"/>
<keyword evidence="7 9" id="KW-0472">Membrane</keyword>
<dbReference type="GO" id="GO:0045047">
    <property type="term" value="P:protein targeting to ER"/>
    <property type="evidence" value="ECO:0007669"/>
    <property type="project" value="EnsemblFungi"/>
</dbReference>
<dbReference type="PANTHER" id="PTHR12804:SF0">
    <property type="entry name" value="SIGNAL PEPTIDASE COMPLEX SUBUNIT 3"/>
    <property type="match status" value="1"/>
</dbReference>
<dbReference type="PANTHER" id="PTHR12804">
    <property type="entry name" value="MICROSOMAL SIGNAL PEPTIDASE 23 KD SUBUNIT SPC22/23"/>
    <property type="match status" value="1"/>
</dbReference>
<dbReference type="Pfam" id="PF04573">
    <property type="entry name" value="SPC22"/>
    <property type="match status" value="1"/>
</dbReference>
<feature type="transmembrane region" description="Helical" evidence="11">
    <location>
        <begin position="15"/>
        <end position="34"/>
    </location>
</feature>
<evidence type="ECO:0000256" key="10">
    <source>
        <dbReference type="SAM" id="MobiDB-lite"/>
    </source>
</evidence>
<keyword evidence="3 11" id="KW-0812">Transmembrane</keyword>
<comment type="subcellular location">
    <subcellularLocation>
        <location evidence="1">Endoplasmic reticulum membrane</location>
        <topology evidence="1">Single-pass type II membrane protein</topology>
    </subcellularLocation>
</comment>
<evidence type="ECO:0000256" key="6">
    <source>
        <dbReference type="ARBA" id="ARBA00022989"/>
    </source>
</evidence>